<dbReference type="RefSeq" id="WP_175478408.1">
    <property type="nucleotide sequence ID" value="NZ_FMXQ01000004.1"/>
</dbReference>
<organism evidence="3 4">
    <name type="scientific">Bauldia litoralis</name>
    <dbReference type="NCBI Taxonomy" id="665467"/>
    <lineage>
        <taxon>Bacteria</taxon>
        <taxon>Pseudomonadati</taxon>
        <taxon>Pseudomonadota</taxon>
        <taxon>Alphaproteobacteria</taxon>
        <taxon>Hyphomicrobiales</taxon>
        <taxon>Kaistiaceae</taxon>
        <taxon>Bauldia</taxon>
    </lineage>
</organism>
<evidence type="ECO:0000313" key="4">
    <source>
        <dbReference type="Proteomes" id="UP000199071"/>
    </source>
</evidence>
<evidence type="ECO:0000256" key="1">
    <source>
        <dbReference type="SAM" id="MobiDB-lite"/>
    </source>
</evidence>
<feature type="region of interest" description="Disordered" evidence="1">
    <location>
        <begin position="294"/>
        <end position="335"/>
    </location>
</feature>
<name>A0A1G6CHI1_9HYPH</name>
<protein>
    <recommendedName>
        <fullName evidence="5">DUF2865 domain-containing protein</fullName>
    </recommendedName>
</protein>
<accession>A0A1G6CHI1</accession>
<dbReference type="EMBL" id="FMXQ01000004">
    <property type="protein sequence ID" value="SDB32373.1"/>
    <property type="molecule type" value="Genomic_DNA"/>
</dbReference>
<proteinExistence type="predicted"/>
<keyword evidence="2" id="KW-0732">Signal</keyword>
<gene>
    <name evidence="3" type="ORF">SAMN02982931_02511</name>
</gene>
<feature type="chain" id="PRO_5011460473" description="DUF2865 domain-containing protein" evidence="2">
    <location>
        <begin position="19"/>
        <end position="375"/>
    </location>
</feature>
<evidence type="ECO:0000256" key="2">
    <source>
        <dbReference type="SAM" id="SignalP"/>
    </source>
</evidence>
<feature type="signal peptide" evidence="2">
    <location>
        <begin position="1"/>
        <end position="18"/>
    </location>
</feature>
<dbReference type="Pfam" id="PF11064">
    <property type="entry name" value="DUF2865"/>
    <property type="match status" value="1"/>
</dbReference>
<dbReference type="STRING" id="665467.SAMN02982931_02511"/>
<dbReference type="Proteomes" id="UP000199071">
    <property type="component" value="Unassembled WGS sequence"/>
</dbReference>
<sequence>MRHCRALLIATAVMLALAADARAETGACPVLEARLAALDRSADDYWDSSHRATNAAIDRARAELEQAMSAARREGCYGGALSTGRAAGSTCAALTARTDGIRTELETLQDAWRAVADDPYGAERQRSQLVADLVASGCGDRAAFERGGRRRTGVLAIIGGRTSYRGSLPGVGYGGTYRTLCVRTCDGYFFPISFAASAGAFSRDEGACRARCPGSDVALYVHRNPGEDETRMMSLAGEPYTALPTAFRYRKEYDPACTCPSVTADPGQPALPAATVMTGPPLVVETRGSVLTIAPAAPSEQPTQPKPMPRRGGTTDPETADNRAGSFTPAAPAIPTIVGTPAGKAGNGTIRVVGPAGPFTAEAPADTSLFGTPRH</sequence>
<dbReference type="InterPro" id="IPR021293">
    <property type="entry name" value="DUF2865"/>
</dbReference>
<dbReference type="AlphaFoldDB" id="A0A1G6CHI1"/>
<evidence type="ECO:0008006" key="5">
    <source>
        <dbReference type="Google" id="ProtNLM"/>
    </source>
</evidence>
<evidence type="ECO:0000313" key="3">
    <source>
        <dbReference type="EMBL" id="SDB32373.1"/>
    </source>
</evidence>
<keyword evidence="4" id="KW-1185">Reference proteome</keyword>
<reference evidence="3 4" key="1">
    <citation type="submission" date="2016-10" db="EMBL/GenBank/DDBJ databases">
        <authorList>
            <person name="de Groot N.N."/>
        </authorList>
    </citation>
    <scope>NUCLEOTIDE SEQUENCE [LARGE SCALE GENOMIC DNA]</scope>
    <source>
        <strain evidence="3 4">ATCC 35022</strain>
    </source>
</reference>